<organism evidence="1 2">
    <name type="scientific">Thermococcus celer Vu 13 = JCM 8558</name>
    <dbReference type="NCBI Taxonomy" id="1293037"/>
    <lineage>
        <taxon>Archaea</taxon>
        <taxon>Methanobacteriati</taxon>
        <taxon>Methanobacteriota</taxon>
        <taxon>Thermococci</taxon>
        <taxon>Thermococcales</taxon>
        <taxon>Thermococcaceae</taxon>
        <taxon>Thermococcus</taxon>
    </lineage>
</organism>
<accession>A0A218P1I7</accession>
<name>A0A218P1I7_THECE</name>
<dbReference type="OrthoDB" id="102423at2157"/>
<dbReference type="KEGG" id="tce:A3L02_03965"/>
<sequence length="143" mass="16117">MDAVISRLKLLSLHPFTDYRGMVHSGEAVFLVEPVGKAMVIFVPDSRDVLRLVGRENSYVDVIIDLQYSRATRPARERRFEIEEEPRNGGLPKYRVVGRFKKVEGNCGVLECGNLRFEKCFDGGGGWVEEVGALFYAHLPGED</sequence>
<evidence type="ECO:0000313" key="1">
    <source>
        <dbReference type="EMBL" id="ASI98777.1"/>
    </source>
</evidence>
<dbReference type="EMBL" id="CP014854">
    <property type="protein sequence ID" value="ASI98777.1"/>
    <property type="molecule type" value="Genomic_DNA"/>
</dbReference>
<dbReference type="Proteomes" id="UP000197156">
    <property type="component" value="Chromosome"/>
</dbReference>
<keyword evidence="2" id="KW-1185">Reference proteome</keyword>
<evidence type="ECO:0000313" key="2">
    <source>
        <dbReference type="Proteomes" id="UP000197156"/>
    </source>
</evidence>
<dbReference type="AlphaFoldDB" id="A0A218P1I7"/>
<protein>
    <submittedName>
        <fullName evidence="1">Uncharacterized protein</fullName>
    </submittedName>
</protein>
<proteinExistence type="predicted"/>
<dbReference type="GeneID" id="33323884"/>
<dbReference type="RefSeq" id="WP_088862734.1">
    <property type="nucleotide sequence ID" value="NZ_CP014854.1"/>
</dbReference>
<reference evidence="1 2" key="1">
    <citation type="submission" date="2016-03" db="EMBL/GenBank/DDBJ databases">
        <title>Complete genome sequence of Thermococcus celer.</title>
        <authorList>
            <person name="Oger P.M."/>
        </authorList>
    </citation>
    <scope>NUCLEOTIDE SEQUENCE [LARGE SCALE GENOMIC DNA]</scope>
    <source>
        <strain evidence="1 2">Vu 13</strain>
    </source>
</reference>
<gene>
    <name evidence="1" type="ORF">A3L02_03965</name>
</gene>